<dbReference type="OrthoDB" id="9768177at2"/>
<evidence type="ECO:0000256" key="5">
    <source>
        <dbReference type="ARBA" id="ARBA00023077"/>
    </source>
</evidence>
<dbReference type="FunFam" id="2.170.130.10:FF:000008">
    <property type="entry name" value="SusC/RagA family TonB-linked outer membrane protein"/>
    <property type="match status" value="1"/>
</dbReference>
<dbReference type="Gene3D" id="2.170.130.10">
    <property type="entry name" value="TonB-dependent receptor, plug domain"/>
    <property type="match status" value="1"/>
</dbReference>
<evidence type="ECO:0000256" key="8">
    <source>
        <dbReference type="PROSITE-ProRule" id="PRU01360"/>
    </source>
</evidence>
<sequence>MENIYLVSSTSKRLILLLMLCLTTHFSFAQEQNIEVTGTVISPEDNLGIPGVNVVIKGTSNATITDMDGKFSISVQKNAVLVFTSIGFKPQEVVVQGSTVNVSMLSDTQELKEVVVVGYGTQRKEAVTGSVASIKGDALREVPSPNITQALQGRIAGVEMMQTSSKPGATMQVRIRGTRSLTGSNDPLVVLDGIPFAGSIGDISTDDIKSIDILKDASATAIYGSRGANGVILITTNKGVKGQEAKFTYNSYYGLKSVFGEYPMMNGAEFSKLRADAGIYTSNGVDEADGVNTDWQDLFYKKTSTITNHYLGISGGTAKGSYNFSMSYFKDEAVIPLQDYERFSLQASLDQEIGAFRFGFSSNNNYSISSGNSINMYGVLSQSPIANPYNEDGTLKRFVKSPLDDQYVYTREGLEGLGDKYVDQIRAFSSYNTVYAEVKIPGIEGLKFRTNLGGTIRMSDGGSYTGQGVFNVNETTVSTANINHSMTTNWAVENLLTYDRTFAEKHKVNAVALYSAQQNTYNYSSVSARDIPSDAFQFYNLGNAAGELIINPNNQTYTQNGLLSYMARVMYSFDDRYMLSATVRSDGSSVLAKGQQWHTYPAVSAGWNVNKESFLKNVKAIDVLKIRVGYGQTSNQAVPPYKTLGLLSTRPYNFGPGENYDTGYYVSEAPSPNLGWEYSKTWNYGLDFGLFNNRITGTFEYYVQKTEDVLLNVLLPVTNGVPSYLSNIGETQNKGVEFSLNGIILDNYNGFTWDAGVNIYANRNKLVALDGGATRDIGNSWFVGQPINVLYDYKKTGLWQEGDPYRDILEPGGNAGMIKVEYTGEYNADGTPVRAIGEADRQVIDVNPKFQGGFNTHVAYKGFDLGVVGAFQHGGVLISTLYGSSGYLNMMDGRRGNVKVDYWTPENTDAKYPKPGGIMSSNNPKYGSTLAYFDASYVKIRTISLGYTFQQQFLKDAGISKLRLYCTVQNPFVIYSPYHKESGMDPEPNSYGNENQAVNTAYNSRLLTIGTNTPTTRNYIFGMNVSF</sequence>
<dbReference type="EMBL" id="JRLY01000001">
    <property type="protein sequence ID" value="KGO95164.1"/>
    <property type="molecule type" value="Genomic_DNA"/>
</dbReference>
<dbReference type="InterPro" id="IPR008969">
    <property type="entry name" value="CarboxyPept-like_regulatory"/>
</dbReference>
<dbReference type="Pfam" id="PF00593">
    <property type="entry name" value="TonB_dep_Rec_b-barrel"/>
    <property type="match status" value="1"/>
</dbReference>
<keyword evidence="2 8" id="KW-0813">Transport</keyword>
<evidence type="ECO:0000256" key="1">
    <source>
        <dbReference type="ARBA" id="ARBA00004571"/>
    </source>
</evidence>
<dbReference type="GO" id="GO:0009279">
    <property type="term" value="C:cell outer membrane"/>
    <property type="evidence" value="ECO:0007669"/>
    <property type="project" value="UniProtKB-SubCell"/>
</dbReference>
<dbReference type="Pfam" id="PF13715">
    <property type="entry name" value="CarbopepD_reg_2"/>
    <property type="match status" value="1"/>
</dbReference>
<dbReference type="NCBIfam" id="TIGR04057">
    <property type="entry name" value="SusC_RagA_signa"/>
    <property type="match status" value="1"/>
</dbReference>
<dbReference type="SUPFAM" id="SSF49464">
    <property type="entry name" value="Carboxypeptidase regulatory domain-like"/>
    <property type="match status" value="1"/>
</dbReference>
<keyword evidence="7 8" id="KW-0998">Cell outer membrane</keyword>
<reference evidence="13 14" key="1">
    <citation type="submission" date="2013-09" db="EMBL/GenBank/DDBJ databases">
        <authorList>
            <person name="Zeng Z."/>
            <person name="Chen C."/>
        </authorList>
    </citation>
    <scope>NUCLEOTIDE SEQUENCE [LARGE SCALE GENOMIC DNA]</scope>
    <source>
        <strain evidence="13 14">WB 4.1-42</strain>
    </source>
</reference>
<dbReference type="InterPro" id="IPR023997">
    <property type="entry name" value="TonB-dep_OMP_SusC/RagA_CS"/>
</dbReference>
<keyword evidence="5 9" id="KW-0798">TonB box</keyword>
<evidence type="ECO:0000259" key="12">
    <source>
        <dbReference type="Pfam" id="PF07715"/>
    </source>
</evidence>
<proteinExistence type="inferred from homology"/>
<dbReference type="InterPro" id="IPR037066">
    <property type="entry name" value="Plug_dom_sf"/>
</dbReference>
<dbReference type="PROSITE" id="PS52016">
    <property type="entry name" value="TONB_DEPENDENT_REC_3"/>
    <property type="match status" value="1"/>
</dbReference>
<dbReference type="SUPFAM" id="SSF56935">
    <property type="entry name" value="Porins"/>
    <property type="match status" value="1"/>
</dbReference>
<evidence type="ECO:0000256" key="6">
    <source>
        <dbReference type="ARBA" id="ARBA00023136"/>
    </source>
</evidence>
<keyword evidence="6 8" id="KW-0472">Membrane</keyword>
<accession>A0A0A2MS85</accession>
<keyword evidence="13" id="KW-0176">Collagen</keyword>
<dbReference type="NCBIfam" id="TIGR04056">
    <property type="entry name" value="OMP_RagA_SusC"/>
    <property type="match status" value="1"/>
</dbReference>
<comment type="similarity">
    <text evidence="8 9">Belongs to the TonB-dependent receptor family.</text>
</comment>
<evidence type="ECO:0000256" key="9">
    <source>
        <dbReference type="RuleBase" id="RU003357"/>
    </source>
</evidence>
<feature type="signal peptide" evidence="10">
    <location>
        <begin position="1"/>
        <end position="29"/>
    </location>
</feature>
<keyword evidence="3 8" id="KW-1134">Transmembrane beta strand</keyword>
<evidence type="ECO:0000256" key="10">
    <source>
        <dbReference type="SAM" id="SignalP"/>
    </source>
</evidence>
<comment type="subcellular location">
    <subcellularLocation>
        <location evidence="1 8">Cell outer membrane</location>
        <topology evidence="1 8">Multi-pass membrane protein</topology>
    </subcellularLocation>
</comment>
<evidence type="ECO:0000256" key="4">
    <source>
        <dbReference type="ARBA" id="ARBA00022692"/>
    </source>
</evidence>
<comment type="caution">
    <text evidence="13">The sequence shown here is derived from an EMBL/GenBank/DDBJ whole genome shotgun (WGS) entry which is preliminary data.</text>
</comment>
<keyword evidence="10" id="KW-0732">Signal</keyword>
<dbReference type="Pfam" id="PF07715">
    <property type="entry name" value="Plug"/>
    <property type="match status" value="1"/>
</dbReference>
<dbReference type="InterPro" id="IPR023996">
    <property type="entry name" value="TonB-dep_OMP_SusC/RagA"/>
</dbReference>
<feature type="domain" description="TonB-dependent receptor plug" evidence="12">
    <location>
        <begin position="124"/>
        <end position="231"/>
    </location>
</feature>
<name>A0A0A2MS85_9FLAO</name>
<protein>
    <submittedName>
        <fullName evidence="13">Collagen-binding protein</fullName>
    </submittedName>
</protein>
<dbReference type="Gene3D" id="2.60.40.1120">
    <property type="entry name" value="Carboxypeptidase-like, regulatory domain"/>
    <property type="match status" value="1"/>
</dbReference>
<feature type="chain" id="PRO_5001992748" evidence="10">
    <location>
        <begin position="30"/>
        <end position="1027"/>
    </location>
</feature>
<dbReference type="RefSeq" id="WP_026992542.1">
    <property type="nucleotide sequence ID" value="NZ_JRLY01000001.1"/>
</dbReference>
<feature type="domain" description="TonB-dependent receptor-like beta-barrel" evidence="11">
    <location>
        <begin position="416"/>
        <end position="794"/>
    </location>
</feature>
<gene>
    <name evidence="13" type="ORF">Q766_03455</name>
</gene>
<dbReference type="InterPro" id="IPR000531">
    <property type="entry name" value="Beta-barrel_TonB"/>
</dbReference>
<dbReference type="InterPro" id="IPR036942">
    <property type="entry name" value="Beta-barrel_TonB_sf"/>
</dbReference>
<dbReference type="InterPro" id="IPR039426">
    <property type="entry name" value="TonB-dep_rcpt-like"/>
</dbReference>
<dbReference type="Proteomes" id="UP000030111">
    <property type="component" value="Unassembled WGS sequence"/>
</dbReference>
<keyword evidence="4 8" id="KW-0812">Transmembrane</keyword>
<evidence type="ECO:0000256" key="7">
    <source>
        <dbReference type="ARBA" id="ARBA00023237"/>
    </source>
</evidence>
<dbReference type="eggNOG" id="COG4206">
    <property type="taxonomic scope" value="Bacteria"/>
</dbReference>
<evidence type="ECO:0000256" key="2">
    <source>
        <dbReference type="ARBA" id="ARBA00022448"/>
    </source>
</evidence>
<evidence type="ECO:0000313" key="14">
    <source>
        <dbReference type="Proteomes" id="UP000030111"/>
    </source>
</evidence>
<keyword evidence="14" id="KW-1185">Reference proteome</keyword>
<dbReference type="Gene3D" id="2.40.170.20">
    <property type="entry name" value="TonB-dependent receptor, beta-barrel domain"/>
    <property type="match status" value="1"/>
</dbReference>
<dbReference type="AlphaFoldDB" id="A0A0A2MS85"/>
<evidence type="ECO:0000259" key="11">
    <source>
        <dbReference type="Pfam" id="PF00593"/>
    </source>
</evidence>
<dbReference type="STRING" id="1121898.GCA_000422725_01160"/>
<evidence type="ECO:0000256" key="3">
    <source>
        <dbReference type="ARBA" id="ARBA00022452"/>
    </source>
</evidence>
<evidence type="ECO:0000313" key="13">
    <source>
        <dbReference type="EMBL" id="KGO95164.1"/>
    </source>
</evidence>
<organism evidence="13 14">
    <name type="scientific">Flavobacterium subsaxonicum WB 4.1-42 = DSM 21790</name>
    <dbReference type="NCBI Taxonomy" id="1121898"/>
    <lineage>
        <taxon>Bacteria</taxon>
        <taxon>Pseudomonadati</taxon>
        <taxon>Bacteroidota</taxon>
        <taxon>Flavobacteriia</taxon>
        <taxon>Flavobacteriales</taxon>
        <taxon>Flavobacteriaceae</taxon>
        <taxon>Flavobacterium</taxon>
    </lineage>
</organism>
<dbReference type="InterPro" id="IPR012910">
    <property type="entry name" value="Plug_dom"/>
</dbReference>